<dbReference type="EMBL" id="JARLKY010000046">
    <property type="protein sequence ID" value="MEC0229091.1"/>
    <property type="molecule type" value="Genomic_DNA"/>
</dbReference>
<dbReference type="InterPro" id="IPR051782">
    <property type="entry name" value="ABC_Transporter_VariousFunc"/>
</dbReference>
<evidence type="ECO:0000256" key="2">
    <source>
        <dbReference type="ARBA" id="ARBA00022741"/>
    </source>
</evidence>
<evidence type="ECO:0000256" key="1">
    <source>
        <dbReference type="ARBA" id="ARBA00022448"/>
    </source>
</evidence>
<dbReference type="InterPro" id="IPR003593">
    <property type="entry name" value="AAA+_ATPase"/>
</dbReference>
<dbReference type="PANTHER" id="PTHR42939:SF1">
    <property type="entry name" value="ABC TRANSPORTER ATP-BINDING PROTEIN ALBC-RELATED"/>
    <property type="match status" value="1"/>
</dbReference>
<keyword evidence="1" id="KW-0813">Transport</keyword>
<dbReference type="Pfam" id="PF00005">
    <property type="entry name" value="ABC_tran"/>
    <property type="match status" value="1"/>
</dbReference>
<reference evidence="5 6" key="1">
    <citation type="submission" date="2023-03" db="EMBL/GenBank/DDBJ databases">
        <title>Bacillus Genome Sequencing.</title>
        <authorList>
            <person name="Dunlap C."/>
        </authorList>
    </citation>
    <scope>NUCLEOTIDE SEQUENCE [LARGE SCALE GENOMIC DNA]</scope>
    <source>
        <strain evidence="5 6">BD-533</strain>
    </source>
</reference>
<protein>
    <submittedName>
        <fullName evidence="5">ABC transporter ATP-binding protein</fullName>
    </submittedName>
</protein>
<dbReference type="PANTHER" id="PTHR42939">
    <property type="entry name" value="ABC TRANSPORTER ATP-BINDING PROTEIN ALBC-RELATED"/>
    <property type="match status" value="1"/>
</dbReference>
<accession>A0ABU6G4L8</accession>
<sequence length="210" mass="23833">MKIEVINFTKSIGKINVLENMNALLKSGNIYGVVGKNGSGKTMFLRMIAGLILPTAGEVRIDEKVLGKDISFPNHLGILLEKPSFLPHLTGYENLLMLAKIRKVTRNEEIQSCMNLFDLDWKSQKKFKEYSLGMKQKLGIIQAIMENQQIIILDEPFNALDESSVETLRRVLEKLKDEHKLIVMTSHNKEDIQLLCDHTFTISDGKMIDS</sequence>
<evidence type="ECO:0000313" key="6">
    <source>
        <dbReference type="Proteomes" id="UP001338137"/>
    </source>
</evidence>
<keyword evidence="3 5" id="KW-0067">ATP-binding</keyword>
<evidence type="ECO:0000256" key="3">
    <source>
        <dbReference type="ARBA" id="ARBA00022840"/>
    </source>
</evidence>
<keyword evidence="6" id="KW-1185">Reference proteome</keyword>
<feature type="domain" description="ABC transporter" evidence="4">
    <location>
        <begin position="3"/>
        <end position="208"/>
    </location>
</feature>
<dbReference type="Gene3D" id="3.40.50.300">
    <property type="entry name" value="P-loop containing nucleotide triphosphate hydrolases"/>
    <property type="match status" value="1"/>
</dbReference>
<gene>
    <name evidence="5" type="ORF">P4I72_18335</name>
</gene>
<evidence type="ECO:0000313" key="5">
    <source>
        <dbReference type="EMBL" id="MEC0229091.1"/>
    </source>
</evidence>
<dbReference type="SMART" id="SM00382">
    <property type="entry name" value="AAA"/>
    <property type="match status" value="1"/>
</dbReference>
<comment type="caution">
    <text evidence="5">The sequence shown here is derived from an EMBL/GenBank/DDBJ whole genome shotgun (WGS) entry which is preliminary data.</text>
</comment>
<dbReference type="InterPro" id="IPR027417">
    <property type="entry name" value="P-loop_NTPase"/>
</dbReference>
<organism evidence="5 6">
    <name type="scientific">Paenibacillus alba</name>
    <dbReference type="NCBI Taxonomy" id="1197127"/>
    <lineage>
        <taxon>Bacteria</taxon>
        <taxon>Bacillati</taxon>
        <taxon>Bacillota</taxon>
        <taxon>Bacilli</taxon>
        <taxon>Bacillales</taxon>
        <taxon>Paenibacillaceae</taxon>
        <taxon>Paenibacillus</taxon>
    </lineage>
</organism>
<dbReference type="InterPro" id="IPR003439">
    <property type="entry name" value="ABC_transporter-like_ATP-bd"/>
</dbReference>
<dbReference type="SUPFAM" id="SSF52540">
    <property type="entry name" value="P-loop containing nucleoside triphosphate hydrolases"/>
    <property type="match status" value="1"/>
</dbReference>
<proteinExistence type="predicted"/>
<evidence type="ECO:0000259" key="4">
    <source>
        <dbReference type="PROSITE" id="PS50893"/>
    </source>
</evidence>
<keyword evidence="2" id="KW-0547">Nucleotide-binding</keyword>
<name>A0ABU6G4L8_9BACL</name>
<dbReference type="GO" id="GO:0005524">
    <property type="term" value="F:ATP binding"/>
    <property type="evidence" value="ECO:0007669"/>
    <property type="project" value="UniProtKB-KW"/>
</dbReference>
<dbReference type="PROSITE" id="PS50893">
    <property type="entry name" value="ABC_TRANSPORTER_2"/>
    <property type="match status" value="1"/>
</dbReference>
<dbReference type="Proteomes" id="UP001338137">
    <property type="component" value="Unassembled WGS sequence"/>
</dbReference>
<dbReference type="PROSITE" id="PS00211">
    <property type="entry name" value="ABC_TRANSPORTER_1"/>
    <property type="match status" value="1"/>
</dbReference>
<dbReference type="InterPro" id="IPR017871">
    <property type="entry name" value="ABC_transporter-like_CS"/>
</dbReference>
<dbReference type="RefSeq" id="WP_326073234.1">
    <property type="nucleotide sequence ID" value="NZ_JARLKY010000046.1"/>
</dbReference>